<feature type="domain" description="BTB" evidence="1">
    <location>
        <begin position="1"/>
        <end position="46"/>
    </location>
</feature>
<dbReference type="Pfam" id="PF00651">
    <property type="entry name" value="BTB"/>
    <property type="match status" value="1"/>
</dbReference>
<organism evidence="2 3">
    <name type="scientific">Rhizophagus irregularis</name>
    <dbReference type="NCBI Taxonomy" id="588596"/>
    <lineage>
        <taxon>Eukaryota</taxon>
        <taxon>Fungi</taxon>
        <taxon>Fungi incertae sedis</taxon>
        <taxon>Mucoromycota</taxon>
        <taxon>Glomeromycotina</taxon>
        <taxon>Glomeromycetes</taxon>
        <taxon>Glomerales</taxon>
        <taxon>Glomeraceae</taxon>
        <taxon>Rhizophagus</taxon>
    </lineage>
</organism>
<accession>A0A2N1MV62</accession>
<reference evidence="2 3" key="1">
    <citation type="submission" date="2016-04" db="EMBL/GenBank/DDBJ databases">
        <title>Genome analyses suggest a sexual origin of heterokaryosis in a supposedly ancient asexual fungus.</title>
        <authorList>
            <person name="Ropars J."/>
            <person name="Sedzielewska K."/>
            <person name="Noel J."/>
            <person name="Charron P."/>
            <person name="Farinelli L."/>
            <person name="Marton T."/>
            <person name="Kruger M."/>
            <person name="Pelin A."/>
            <person name="Brachmann A."/>
            <person name="Corradi N."/>
        </authorList>
    </citation>
    <scope>NUCLEOTIDE SEQUENCE [LARGE SCALE GENOMIC DNA]</scope>
    <source>
        <strain evidence="2 3">C2</strain>
    </source>
</reference>
<evidence type="ECO:0000313" key="2">
    <source>
        <dbReference type="EMBL" id="PKK65533.1"/>
    </source>
</evidence>
<dbReference type="SUPFAM" id="SSF54695">
    <property type="entry name" value="POZ domain"/>
    <property type="match status" value="1"/>
</dbReference>
<proteinExistence type="predicted"/>
<feature type="non-terminal residue" evidence="2">
    <location>
        <position position="1"/>
    </location>
</feature>
<dbReference type="Gene3D" id="3.30.710.10">
    <property type="entry name" value="Potassium Channel Kv1.1, Chain A"/>
    <property type="match status" value="1"/>
</dbReference>
<evidence type="ECO:0000313" key="3">
    <source>
        <dbReference type="Proteomes" id="UP000233469"/>
    </source>
</evidence>
<dbReference type="Proteomes" id="UP000233469">
    <property type="component" value="Unassembled WGS sequence"/>
</dbReference>
<reference evidence="2 3" key="2">
    <citation type="submission" date="2017-10" db="EMBL/GenBank/DDBJ databases">
        <title>Extensive intraspecific genome diversity in a model arbuscular mycorrhizal fungus.</title>
        <authorList>
            <person name="Chen E.C.H."/>
            <person name="Morin E."/>
            <person name="Baudet D."/>
            <person name="Noel J."/>
            <person name="Ndikumana S."/>
            <person name="Charron P."/>
            <person name="St-Onge C."/>
            <person name="Giorgi J."/>
            <person name="Grigoriev I.V."/>
            <person name="Roux C."/>
            <person name="Martin F.M."/>
            <person name="Corradi N."/>
        </authorList>
    </citation>
    <scope>NUCLEOTIDE SEQUENCE [LARGE SCALE GENOMIC DNA]</scope>
    <source>
        <strain evidence="2 3">C2</strain>
    </source>
</reference>
<dbReference type="AlphaFoldDB" id="A0A2N1MV62"/>
<evidence type="ECO:0000259" key="1">
    <source>
        <dbReference type="PROSITE" id="PS50097"/>
    </source>
</evidence>
<dbReference type="PROSITE" id="PS50097">
    <property type="entry name" value="BTB"/>
    <property type="match status" value="1"/>
</dbReference>
<dbReference type="CDD" id="cd18186">
    <property type="entry name" value="BTB_POZ_ZBTB_KLHL-like"/>
    <property type="match status" value="1"/>
</dbReference>
<name>A0A2N1MV62_9GLOM</name>
<dbReference type="EMBL" id="LLXL01001246">
    <property type="protein sequence ID" value="PKK65533.1"/>
    <property type="molecule type" value="Genomic_DNA"/>
</dbReference>
<sequence length="255" mass="29294">YFDTAFSSNWAEKKDGKYFFKKPNILPHIFEIIVRYLYCGQLDLNVKNGPDTLKLLVATEELGLNILSEYIQEFLIKNQKKILQNDPIGILEVAFQHETYATLRDYGIEAICQEPNILFGTDKIISLPAQILESLLKRDDLVLDEIEGTNQIVGGYNPLDWEGGGIIKDTQDSFIFNFTDFRDINTGKIGRVTSASYALICNHQWGPIFGNGHDLSMYPDNQNNKWYSNPMTYPNLNIPRNFEIDDYEAYQVVKK</sequence>
<gene>
    <name evidence="2" type="ORF">RhiirC2_786019</name>
</gene>
<dbReference type="InterPro" id="IPR006571">
    <property type="entry name" value="TLDc_dom"/>
</dbReference>
<protein>
    <recommendedName>
        <fullName evidence="1">BTB domain-containing protein</fullName>
    </recommendedName>
</protein>
<comment type="caution">
    <text evidence="2">The sequence shown here is derived from an EMBL/GenBank/DDBJ whole genome shotgun (WGS) entry which is preliminary data.</text>
</comment>
<dbReference type="InterPro" id="IPR011333">
    <property type="entry name" value="SKP1/BTB/POZ_sf"/>
</dbReference>
<dbReference type="VEuPathDB" id="FungiDB:FUN_024969"/>
<dbReference type="InterPro" id="IPR000210">
    <property type="entry name" value="BTB/POZ_dom"/>
</dbReference>
<dbReference type="Pfam" id="PF07534">
    <property type="entry name" value="TLD"/>
    <property type="match status" value="1"/>
</dbReference>
<dbReference type="VEuPathDB" id="FungiDB:RhiirA1_482318"/>